<accession>A0A6L9QT47</accession>
<dbReference type="PANTHER" id="PTHR42998:SF1">
    <property type="entry name" value="TYPE I RESTRICTION ENZYME HINDI METHYLASE SUBUNIT"/>
    <property type="match status" value="1"/>
</dbReference>
<gene>
    <name evidence="4" type="ORF">G3I70_38340</name>
</gene>
<reference evidence="4 5" key="1">
    <citation type="submission" date="2020-01" db="EMBL/GenBank/DDBJ databases">
        <title>Insect and environment-associated Actinomycetes.</title>
        <authorList>
            <person name="Currrie C."/>
            <person name="Chevrette M."/>
            <person name="Carlson C."/>
            <person name="Stubbendieck R."/>
            <person name="Wendt-Pienkowski E."/>
        </authorList>
    </citation>
    <scope>NUCLEOTIDE SEQUENCE [LARGE SCALE GENOMIC DNA]</scope>
    <source>
        <strain evidence="4 5">SID10258</strain>
    </source>
</reference>
<protein>
    <submittedName>
        <fullName evidence="4">N-6 DNA methylase</fullName>
    </submittedName>
</protein>
<keyword evidence="4" id="KW-0489">Methyltransferase</keyword>
<evidence type="ECO:0000313" key="5">
    <source>
        <dbReference type="Proteomes" id="UP000475532"/>
    </source>
</evidence>
<dbReference type="Gene3D" id="3.40.50.150">
    <property type="entry name" value="Vaccinia Virus protein VP39"/>
    <property type="match status" value="1"/>
</dbReference>
<dbReference type="InterPro" id="IPR003356">
    <property type="entry name" value="DNA_methylase_A-5"/>
</dbReference>
<dbReference type="AlphaFoldDB" id="A0A6L9QT47"/>
<feature type="domain" description="Type I restriction enzyme R protein N-terminal" evidence="3">
    <location>
        <begin position="57"/>
        <end position="156"/>
    </location>
</feature>
<dbReference type="InterPro" id="IPR052916">
    <property type="entry name" value="Type-I_RE_MTase_Subunit"/>
</dbReference>
<feature type="domain" description="DNA methylase adenine-specific" evidence="2">
    <location>
        <begin position="306"/>
        <end position="580"/>
    </location>
</feature>
<name>A0A6L9QT47_9ACTN</name>
<evidence type="ECO:0000256" key="1">
    <source>
        <dbReference type="ARBA" id="ARBA00022747"/>
    </source>
</evidence>
<dbReference type="InterPro" id="IPR002052">
    <property type="entry name" value="DNA_methylase_N6_adenine_CS"/>
</dbReference>
<dbReference type="Pfam" id="PF02384">
    <property type="entry name" value="N6_Mtase"/>
    <property type="match status" value="1"/>
</dbReference>
<dbReference type="PRINTS" id="PR00507">
    <property type="entry name" value="N12N6MTFRASE"/>
</dbReference>
<dbReference type="GO" id="GO:0008170">
    <property type="term" value="F:N-methyltransferase activity"/>
    <property type="evidence" value="ECO:0007669"/>
    <property type="project" value="InterPro"/>
</dbReference>
<organism evidence="4 5">
    <name type="scientific">Actinomadura bangladeshensis</name>
    <dbReference type="NCBI Taxonomy" id="453573"/>
    <lineage>
        <taxon>Bacteria</taxon>
        <taxon>Bacillati</taxon>
        <taxon>Actinomycetota</taxon>
        <taxon>Actinomycetes</taxon>
        <taxon>Streptosporangiales</taxon>
        <taxon>Thermomonosporaceae</taxon>
        <taxon>Actinomadura</taxon>
    </lineage>
</organism>
<evidence type="ECO:0000259" key="2">
    <source>
        <dbReference type="Pfam" id="PF02384"/>
    </source>
</evidence>
<sequence length="657" mass="73797">MQTETSTLLASALEQGATGHGSRQFSDKELETLQLRTKDESLQIFCVKRKRWLKAKPEEIVRQLLLTRIINQHKYPLSRIAVEWPMQMGSDAEKERADVVVFSDDAQTDPYIIFEVKRPKVADGLEQLRSYLRWTGCFFGAWTNGDDLVAILREEDVATGKGPYQFRDIPRIPDDGETLDEVLKPLSPKDLRPFQDLRGLVERLEHDALSNAGVAAFDELLKLFFAKLYDEIRPKKDMGKPCQFRVSVSDDRELYRRINGLFQEAKSKPNAGGLFDQGDRIKLENDALRLCVSALEPISLAHSDLEVMDAAFEYLVNPEQKGQKGQYFTPRPVVKMAVHMLEPQDGERVIDPACGSGGFLIHSLLSVKEANEMSDSEVYKYANENLFGVDFDDKLVRVAKMSMIVAGDGKANIVRVNSLDIRAWQNSEAATRIGRFRKDVTDGDFDLVLTNPPFSGKVTGRPQLIAYDLFDLASRGLLAMSDDEEVENGAANGGDGAKVRRVNSMKRDILFLERGLDLLRPGGRMAIVLPQGNLNNLGLAGLRDYIFSRARVLAVVGLHYYTFRPFASIKTSVLFLQKWGGTAGPRIEDYPIFMAVSSKPGKDNRGRYIWRQDELGRLLDHQGVPVIESGRPAEVDSDLDDIANAFRQWRVSNGITF</sequence>
<evidence type="ECO:0000313" key="4">
    <source>
        <dbReference type="EMBL" id="NEA28316.1"/>
    </source>
</evidence>
<comment type="caution">
    <text evidence="4">The sequence shown here is derived from an EMBL/GenBank/DDBJ whole genome shotgun (WGS) entry which is preliminary data.</text>
</comment>
<evidence type="ECO:0000259" key="3">
    <source>
        <dbReference type="Pfam" id="PF13588"/>
    </source>
</evidence>
<dbReference type="PROSITE" id="PS00092">
    <property type="entry name" value="N6_MTASE"/>
    <property type="match status" value="1"/>
</dbReference>
<dbReference type="RefSeq" id="WP_163062770.1">
    <property type="nucleotide sequence ID" value="NZ_JAAGLI010001029.1"/>
</dbReference>
<proteinExistence type="predicted"/>
<dbReference type="EMBL" id="JAAGLI010001029">
    <property type="protein sequence ID" value="NEA28316.1"/>
    <property type="molecule type" value="Genomic_DNA"/>
</dbReference>
<keyword evidence="1" id="KW-0680">Restriction system</keyword>
<dbReference type="GO" id="GO:0032259">
    <property type="term" value="P:methylation"/>
    <property type="evidence" value="ECO:0007669"/>
    <property type="project" value="UniProtKB-KW"/>
</dbReference>
<dbReference type="PANTHER" id="PTHR42998">
    <property type="entry name" value="TYPE I RESTRICTION ENZYME HINDVIIP M PROTEIN-RELATED"/>
    <property type="match status" value="1"/>
</dbReference>
<dbReference type="Pfam" id="PF13588">
    <property type="entry name" value="HSDR_N_2"/>
    <property type="match status" value="1"/>
</dbReference>
<dbReference type="InterPro" id="IPR029464">
    <property type="entry name" value="HSDR_N"/>
</dbReference>
<dbReference type="InterPro" id="IPR029063">
    <property type="entry name" value="SAM-dependent_MTases_sf"/>
</dbReference>
<dbReference type="SUPFAM" id="SSF53335">
    <property type="entry name" value="S-adenosyl-L-methionine-dependent methyltransferases"/>
    <property type="match status" value="1"/>
</dbReference>
<keyword evidence="4" id="KW-0808">Transferase</keyword>
<dbReference type="GO" id="GO:0009307">
    <property type="term" value="P:DNA restriction-modification system"/>
    <property type="evidence" value="ECO:0007669"/>
    <property type="project" value="UniProtKB-KW"/>
</dbReference>
<dbReference type="GO" id="GO:0003677">
    <property type="term" value="F:DNA binding"/>
    <property type="evidence" value="ECO:0007669"/>
    <property type="project" value="InterPro"/>
</dbReference>
<dbReference type="Proteomes" id="UP000475532">
    <property type="component" value="Unassembled WGS sequence"/>
</dbReference>
<dbReference type="CDD" id="cd02440">
    <property type="entry name" value="AdoMet_MTases"/>
    <property type="match status" value="1"/>
</dbReference>